<dbReference type="SMART" id="SM01160">
    <property type="entry name" value="DUF1751"/>
    <property type="match status" value="1"/>
</dbReference>
<dbReference type="PANTHER" id="PTHR43731">
    <property type="entry name" value="RHOMBOID PROTEASE"/>
    <property type="match status" value="1"/>
</dbReference>
<dbReference type="AlphaFoldDB" id="A0A5K7SBV8"/>
<evidence type="ECO:0000256" key="1">
    <source>
        <dbReference type="ARBA" id="ARBA00004141"/>
    </source>
</evidence>
<feature type="transmembrane region" description="Helical" evidence="7">
    <location>
        <begin position="218"/>
        <end position="237"/>
    </location>
</feature>
<dbReference type="InterPro" id="IPR022764">
    <property type="entry name" value="Peptidase_S54_rhomboid_dom"/>
</dbReference>
<sequence>MQNFRPSINTIPPVVKNLVIINVLMLAATYILQMKGIDLTNTLGLHYIQSPDFRPYQLVTHMFMHGGFMHLAFNMFALWMFGRVLESVWGPKRFFIYYFVTGLGAAALHTFVNYMEFQYYASKMNPQDVQAVLSQGAELLQQGQNWVGPAGKLNMILNTPTVGASGAVFGILLGFGMLFPNTELMLLFPPIPIKAKYFVAGYGAIELFSGITGMGANIAHFAHLGGMLFGFFLIRYWNRNTRNFY</sequence>
<feature type="transmembrane region" description="Helical" evidence="7">
    <location>
        <begin position="14"/>
        <end position="32"/>
    </location>
</feature>
<reference evidence="9" key="1">
    <citation type="journal article" date="2020" name="Int. J. Syst. Evol. Microbiol.">
        <title>Aquipluma nitroreducens gen. nov. sp. nov., a novel facultatively anaerobic bacterium isolated from a freshwater lake.</title>
        <authorList>
            <person name="Watanabe M."/>
            <person name="Kojima H."/>
            <person name="Fukui M."/>
        </authorList>
    </citation>
    <scope>NUCLEOTIDE SEQUENCE</scope>
    <source>
        <strain evidence="9">MeG22</strain>
    </source>
</reference>
<dbReference type="EMBL" id="AP018694">
    <property type="protein sequence ID" value="BBE18936.1"/>
    <property type="molecule type" value="Genomic_DNA"/>
</dbReference>
<keyword evidence="5 7" id="KW-1133">Transmembrane helix</keyword>
<keyword evidence="4" id="KW-0378">Hydrolase</keyword>
<comment type="similarity">
    <text evidence="2">Belongs to the peptidase S54 family.</text>
</comment>
<keyword evidence="10" id="KW-1185">Reference proteome</keyword>
<protein>
    <submittedName>
        <fullName evidence="9">GlpG protein</fullName>
    </submittedName>
</protein>
<evidence type="ECO:0000259" key="8">
    <source>
        <dbReference type="Pfam" id="PF01694"/>
    </source>
</evidence>
<evidence type="ECO:0000256" key="7">
    <source>
        <dbReference type="SAM" id="Phobius"/>
    </source>
</evidence>
<evidence type="ECO:0000313" key="9">
    <source>
        <dbReference type="EMBL" id="BBE18936.1"/>
    </source>
</evidence>
<dbReference type="Gene3D" id="1.20.1540.10">
    <property type="entry name" value="Rhomboid-like"/>
    <property type="match status" value="1"/>
</dbReference>
<dbReference type="InterPro" id="IPR035952">
    <property type="entry name" value="Rhomboid-like_sf"/>
</dbReference>
<evidence type="ECO:0000313" key="10">
    <source>
        <dbReference type="Proteomes" id="UP001193389"/>
    </source>
</evidence>
<evidence type="ECO:0000256" key="4">
    <source>
        <dbReference type="ARBA" id="ARBA00022801"/>
    </source>
</evidence>
<dbReference type="KEGG" id="anf:AQPE_3106"/>
<dbReference type="SUPFAM" id="SSF144091">
    <property type="entry name" value="Rhomboid-like"/>
    <property type="match status" value="1"/>
</dbReference>
<dbReference type="GO" id="GO:0016020">
    <property type="term" value="C:membrane"/>
    <property type="evidence" value="ECO:0007669"/>
    <property type="project" value="UniProtKB-SubCell"/>
</dbReference>
<evidence type="ECO:0000256" key="6">
    <source>
        <dbReference type="ARBA" id="ARBA00023136"/>
    </source>
</evidence>
<feature type="transmembrane region" description="Helical" evidence="7">
    <location>
        <begin position="94"/>
        <end position="114"/>
    </location>
</feature>
<evidence type="ECO:0000256" key="5">
    <source>
        <dbReference type="ARBA" id="ARBA00022989"/>
    </source>
</evidence>
<comment type="subcellular location">
    <subcellularLocation>
        <location evidence="1">Membrane</location>
        <topology evidence="1">Multi-pass membrane protein</topology>
    </subcellularLocation>
</comment>
<keyword evidence="6 7" id="KW-0472">Membrane</keyword>
<dbReference type="RefSeq" id="WP_318347223.1">
    <property type="nucleotide sequence ID" value="NZ_AP018694.1"/>
</dbReference>
<feature type="transmembrane region" description="Helical" evidence="7">
    <location>
        <begin position="62"/>
        <end position="82"/>
    </location>
</feature>
<proteinExistence type="inferred from homology"/>
<evidence type="ECO:0000256" key="3">
    <source>
        <dbReference type="ARBA" id="ARBA00022692"/>
    </source>
</evidence>
<gene>
    <name evidence="9" type="ORF">AQPE_3106</name>
</gene>
<keyword evidence="3 7" id="KW-0812">Transmembrane</keyword>
<accession>A0A5K7SBV8</accession>
<dbReference type="Proteomes" id="UP001193389">
    <property type="component" value="Chromosome"/>
</dbReference>
<dbReference type="PANTHER" id="PTHR43731:SF14">
    <property type="entry name" value="PRESENILIN-ASSOCIATED RHOMBOID-LIKE PROTEIN, MITOCHONDRIAL"/>
    <property type="match status" value="1"/>
</dbReference>
<evidence type="ECO:0000256" key="2">
    <source>
        <dbReference type="ARBA" id="ARBA00009045"/>
    </source>
</evidence>
<dbReference type="InterPro" id="IPR050925">
    <property type="entry name" value="Rhomboid_protease_S54"/>
</dbReference>
<dbReference type="GO" id="GO:0004252">
    <property type="term" value="F:serine-type endopeptidase activity"/>
    <property type="evidence" value="ECO:0007669"/>
    <property type="project" value="InterPro"/>
</dbReference>
<name>A0A5K7SBV8_9BACT</name>
<dbReference type="Pfam" id="PF01694">
    <property type="entry name" value="Rhomboid"/>
    <property type="match status" value="1"/>
</dbReference>
<feature type="transmembrane region" description="Helical" evidence="7">
    <location>
        <begin position="161"/>
        <end position="179"/>
    </location>
</feature>
<feature type="domain" description="Peptidase S54 rhomboid" evidence="8">
    <location>
        <begin position="55"/>
        <end position="234"/>
    </location>
</feature>
<organism evidence="9 10">
    <name type="scientific">Aquipluma nitroreducens</name>
    <dbReference type="NCBI Taxonomy" id="2010828"/>
    <lineage>
        <taxon>Bacteria</taxon>
        <taxon>Pseudomonadati</taxon>
        <taxon>Bacteroidota</taxon>
        <taxon>Bacteroidia</taxon>
        <taxon>Marinilabiliales</taxon>
        <taxon>Prolixibacteraceae</taxon>
        <taxon>Aquipluma</taxon>
    </lineage>
</organism>